<dbReference type="GO" id="GO:0005524">
    <property type="term" value="F:ATP binding"/>
    <property type="evidence" value="ECO:0007669"/>
    <property type="project" value="UniProtKB-KW"/>
</dbReference>
<evidence type="ECO:0000313" key="8">
    <source>
        <dbReference type="Proteomes" id="UP000727490"/>
    </source>
</evidence>
<protein>
    <submittedName>
        <fullName evidence="7">IGHMBP2 family helicase</fullName>
    </submittedName>
</protein>
<evidence type="ECO:0000256" key="5">
    <source>
        <dbReference type="ARBA" id="ARBA00022840"/>
    </source>
</evidence>
<comment type="similarity">
    <text evidence="1">Belongs to the DNA2/NAM7 helicase family.</text>
</comment>
<evidence type="ECO:0000259" key="6">
    <source>
        <dbReference type="SMART" id="SM00382"/>
    </source>
</evidence>
<dbReference type="EMBL" id="RPHB01000002">
    <property type="protein sequence ID" value="MBW3467101.1"/>
    <property type="molecule type" value="Genomic_DNA"/>
</dbReference>
<evidence type="ECO:0000256" key="2">
    <source>
        <dbReference type="ARBA" id="ARBA00022741"/>
    </source>
</evidence>
<dbReference type="GO" id="GO:0016787">
    <property type="term" value="F:hydrolase activity"/>
    <property type="evidence" value="ECO:0007669"/>
    <property type="project" value="UniProtKB-KW"/>
</dbReference>
<keyword evidence="2" id="KW-0547">Nucleotide-binding</keyword>
<comment type="caution">
    <text evidence="7">The sequence shown here is derived from an EMBL/GenBank/DDBJ whole genome shotgun (WGS) entry which is preliminary data.</text>
</comment>
<keyword evidence="8" id="KW-1185">Reference proteome</keyword>
<evidence type="ECO:0000256" key="1">
    <source>
        <dbReference type="ARBA" id="ARBA00007913"/>
    </source>
</evidence>
<dbReference type="InterPro" id="IPR041677">
    <property type="entry name" value="DNA2/NAM7_AAA_11"/>
</dbReference>
<evidence type="ECO:0000313" key="7">
    <source>
        <dbReference type="EMBL" id="MBW3467101.1"/>
    </source>
</evidence>
<organism evidence="7 8">
    <name type="scientific">Arthrospiribacter ruber</name>
    <dbReference type="NCBI Taxonomy" id="2487934"/>
    <lineage>
        <taxon>Bacteria</taxon>
        <taxon>Pseudomonadati</taxon>
        <taxon>Bacteroidota</taxon>
        <taxon>Cytophagia</taxon>
        <taxon>Cytophagales</taxon>
        <taxon>Cyclobacteriaceae</taxon>
        <taxon>Arthrospiribacter</taxon>
    </lineage>
</organism>
<dbReference type="InterPro" id="IPR047187">
    <property type="entry name" value="SF1_C_Upf1"/>
</dbReference>
<dbReference type="Proteomes" id="UP000727490">
    <property type="component" value="Unassembled WGS sequence"/>
</dbReference>
<dbReference type="InterPro" id="IPR050534">
    <property type="entry name" value="Coronavir_polyprotein_1ab"/>
</dbReference>
<dbReference type="PANTHER" id="PTHR43788:SF8">
    <property type="entry name" value="DNA-BINDING PROTEIN SMUBP-2"/>
    <property type="match status" value="1"/>
</dbReference>
<evidence type="ECO:0000256" key="4">
    <source>
        <dbReference type="ARBA" id="ARBA00022806"/>
    </source>
</evidence>
<dbReference type="Pfam" id="PF13087">
    <property type="entry name" value="AAA_12"/>
    <property type="match status" value="1"/>
</dbReference>
<accession>A0A951IWM1</accession>
<dbReference type="SMART" id="SM00382">
    <property type="entry name" value="AAA"/>
    <property type="match status" value="1"/>
</dbReference>
<dbReference type="Pfam" id="PF13086">
    <property type="entry name" value="AAA_11"/>
    <property type="match status" value="1"/>
</dbReference>
<dbReference type="FunFam" id="3.40.50.300:FF:000326">
    <property type="entry name" value="P-loop containing nucleoside triphosphate hydrolase"/>
    <property type="match status" value="1"/>
</dbReference>
<sequence length="642" mass="73212">MTKIQEELKISLKLLKQEWQEDLEQYKKKFLYSSLLDKKEEGICWYPVNLKKTRFGYGERLIIDLERSDSKQAHLFQSGKSVSIFSNHELYGSPKNRINGVINQIKKDVMTVTLQLEELPEWFHKGKIGIDLLFDEASYREMEIALLAVSKADNIRLGELKRVLLGEREPSVVSLGFHPMDRLNARQNEAVALTLAAQDLAIIHGPPGTGKTTTLVAAIEKSLETNSQVLVCAPSNAAVDLLVEKLSERNISALRMGHPARVEEQILLQALDAKIANHASYKDLKRLKKSIDELVKMGKKYKRSFGHEERMQRRRYFEEADRCRDEAKSLEDYIVYDIFQSSQVIACTLVGAASSYLKSFSFPVVFIDEAGQGLEAATWIPIQKAKKVVMAGDHLQLPPTIKSFEASKSGLGITLFEKAILRQPSSAVMLREQYRMHELIMGFSNRHFYQGELMAAPNTQAHYILEEEPVLEFVDTSGSGFNEQVEEESLSTYNLEEARFALNYLESFVKRIGLRQLKEREFSIGLIAPYRAQVRRLNELLFDTFEFPNLKDYAAFLTIDSIDGFQGRERDIMLISLVRSNAKGEIGFLADTRRMNVALTRAKRKMIVIGDSATLSSHPFYTAFLDYVEEKNCYKSVYEFLE</sequence>
<keyword evidence="3" id="KW-0378">Hydrolase</keyword>
<evidence type="ECO:0000256" key="3">
    <source>
        <dbReference type="ARBA" id="ARBA00022801"/>
    </source>
</evidence>
<name>A0A951IWM1_9BACT</name>
<proteinExistence type="inferred from homology"/>
<dbReference type="GO" id="GO:0043139">
    <property type="term" value="F:5'-3' DNA helicase activity"/>
    <property type="evidence" value="ECO:0007669"/>
    <property type="project" value="TreeGrafter"/>
</dbReference>
<keyword evidence="5" id="KW-0067">ATP-binding</keyword>
<dbReference type="GO" id="GO:0005694">
    <property type="term" value="C:chromosome"/>
    <property type="evidence" value="ECO:0007669"/>
    <property type="project" value="UniProtKB-ARBA"/>
</dbReference>
<gene>
    <name evidence="7" type="ORF">EGN73_04660</name>
</gene>
<dbReference type="CDD" id="cd18808">
    <property type="entry name" value="SF1_C_Upf1"/>
    <property type="match status" value="1"/>
</dbReference>
<dbReference type="PANTHER" id="PTHR43788">
    <property type="entry name" value="DNA2/NAM7 HELICASE FAMILY MEMBER"/>
    <property type="match status" value="1"/>
</dbReference>
<reference evidence="7 8" key="1">
    <citation type="journal article" date="2020" name="Syst. Appl. Microbiol.">
        <title>Arthrospiribacter ruber gen. nov., sp. nov., a novel bacterium isolated from Arthrospira cultures.</title>
        <authorList>
            <person name="Waleron M."/>
            <person name="Misztak A."/>
            <person name="Waleron M.M."/>
            <person name="Furmaniak M."/>
            <person name="Mrozik A."/>
            <person name="Waleron K."/>
        </authorList>
    </citation>
    <scope>NUCLEOTIDE SEQUENCE [LARGE SCALE GENOMIC DNA]</scope>
    <source>
        <strain evidence="7 8">DPMB0001</strain>
    </source>
</reference>
<dbReference type="InterPro" id="IPR041679">
    <property type="entry name" value="DNA2/NAM7-like_C"/>
</dbReference>
<dbReference type="InterPro" id="IPR003593">
    <property type="entry name" value="AAA+_ATPase"/>
</dbReference>
<dbReference type="RefSeq" id="WP_219287308.1">
    <property type="nucleotide sequence ID" value="NZ_RPHB01000002.1"/>
</dbReference>
<feature type="domain" description="AAA+ ATPase" evidence="6">
    <location>
        <begin position="197"/>
        <end position="425"/>
    </location>
</feature>
<dbReference type="AlphaFoldDB" id="A0A951IWM1"/>
<keyword evidence="4 7" id="KW-0347">Helicase</keyword>